<evidence type="ECO:0000259" key="1">
    <source>
        <dbReference type="Pfam" id="PF16087"/>
    </source>
</evidence>
<dbReference type="InterPro" id="IPR032135">
    <property type="entry name" value="DUF4817"/>
</dbReference>
<keyword evidence="3" id="KW-1185">Reference proteome</keyword>
<organism evidence="2 3">
    <name type="scientific">Araneus ventricosus</name>
    <name type="common">Orbweaver spider</name>
    <name type="synonym">Epeira ventricosa</name>
    <dbReference type="NCBI Taxonomy" id="182803"/>
    <lineage>
        <taxon>Eukaryota</taxon>
        <taxon>Metazoa</taxon>
        <taxon>Ecdysozoa</taxon>
        <taxon>Arthropoda</taxon>
        <taxon>Chelicerata</taxon>
        <taxon>Arachnida</taxon>
        <taxon>Araneae</taxon>
        <taxon>Araneomorphae</taxon>
        <taxon>Entelegynae</taxon>
        <taxon>Araneoidea</taxon>
        <taxon>Araneidae</taxon>
        <taxon>Araneus</taxon>
    </lineage>
</organism>
<feature type="domain" description="DUF4817" evidence="1">
    <location>
        <begin position="3"/>
        <end position="57"/>
    </location>
</feature>
<dbReference type="PANTHER" id="PTHR47326">
    <property type="entry name" value="TRANSPOSABLE ELEMENT TC3 TRANSPOSASE-LIKE PROTEIN"/>
    <property type="match status" value="1"/>
</dbReference>
<dbReference type="AlphaFoldDB" id="A0A4Y2NEA3"/>
<gene>
    <name evidence="2" type="ORF">AVEN_151841_1</name>
</gene>
<dbReference type="EMBL" id="BGPR01008792">
    <property type="protein sequence ID" value="GBN36126.1"/>
    <property type="molecule type" value="Genomic_DNA"/>
</dbReference>
<reference evidence="2 3" key="1">
    <citation type="journal article" date="2019" name="Sci. Rep.">
        <title>Orb-weaving spider Araneus ventricosus genome elucidates the spidroin gene catalogue.</title>
        <authorList>
            <person name="Kono N."/>
            <person name="Nakamura H."/>
            <person name="Ohtoshi R."/>
            <person name="Moran D.A.P."/>
            <person name="Shinohara A."/>
            <person name="Yoshida Y."/>
            <person name="Fujiwara M."/>
            <person name="Mori M."/>
            <person name="Tomita M."/>
            <person name="Arakawa K."/>
        </authorList>
    </citation>
    <scope>NUCLEOTIDE SEQUENCE [LARGE SCALE GENOMIC DNA]</scope>
</reference>
<dbReference type="Pfam" id="PF16087">
    <property type="entry name" value="DUF4817"/>
    <property type="match status" value="1"/>
</dbReference>
<sequence length="110" mass="12278">MHTTEQYIEMILLYGQCNRIGREVAKQNAIKFPNDSHPSTNTIFNVVKRLRETGSVEKHSGPGSSNMHASEEEILGYALVYPQYSVRDISVGVCISRDSVAAQIPKYGTF</sequence>
<evidence type="ECO:0000313" key="3">
    <source>
        <dbReference type="Proteomes" id="UP000499080"/>
    </source>
</evidence>
<dbReference type="OrthoDB" id="6765466at2759"/>
<dbReference type="PANTHER" id="PTHR47326:SF1">
    <property type="entry name" value="HTH PSQ-TYPE DOMAIN-CONTAINING PROTEIN"/>
    <property type="match status" value="1"/>
</dbReference>
<name>A0A4Y2NEA3_ARAVE</name>
<protein>
    <recommendedName>
        <fullName evidence="1">DUF4817 domain-containing protein</fullName>
    </recommendedName>
</protein>
<comment type="caution">
    <text evidence="2">The sequence shown here is derived from an EMBL/GenBank/DDBJ whole genome shotgun (WGS) entry which is preliminary data.</text>
</comment>
<evidence type="ECO:0000313" key="2">
    <source>
        <dbReference type="EMBL" id="GBN36126.1"/>
    </source>
</evidence>
<dbReference type="Proteomes" id="UP000499080">
    <property type="component" value="Unassembled WGS sequence"/>
</dbReference>
<accession>A0A4Y2NEA3</accession>
<proteinExistence type="predicted"/>